<evidence type="ECO:0000256" key="3">
    <source>
        <dbReference type="ARBA" id="ARBA00012953"/>
    </source>
</evidence>
<reference evidence="9" key="1">
    <citation type="journal article" date="2019" name="Int. J. Syst. Evol. Microbiol.">
        <title>The Global Catalogue of Microorganisms (GCM) 10K type strain sequencing project: providing services to taxonomists for standard genome sequencing and annotation.</title>
        <authorList>
            <consortium name="The Broad Institute Genomics Platform"/>
            <consortium name="The Broad Institute Genome Sequencing Center for Infectious Disease"/>
            <person name="Wu L."/>
            <person name="Ma J."/>
        </authorList>
    </citation>
    <scope>NUCLEOTIDE SEQUENCE [LARGE SCALE GENOMIC DNA]</scope>
    <source>
        <strain evidence="9">TISTR 2241</strain>
    </source>
</reference>
<organism evidence="8 9">
    <name type="scientific">Terrilactibacillus laevilacticus</name>
    <dbReference type="NCBI Taxonomy" id="1380157"/>
    <lineage>
        <taxon>Bacteria</taxon>
        <taxon>Bacillati</taxon>
        <taxon>Bacillota</taxon>
        <taxon>Bacilli</taxon>
        <taxon>Bacillales</taxon>
        <taxon>Bacillaceae</taxon>
        <taxon>Terrilactibacillus</taxon>
    </lineage>
</organism>
<evidence type="ECO:0000256" key="4">
    <source>
        <dbReference type="ARBA" id="ARBA00021948"/>
    </source>
</evidence>
<dbReference type="EMBL" id="JBHUMR010000007">
    <property type="protein sequence ID" value="MFD2616183.1"/>
    <property type="molecule type" value="Genomic_DNA"/>
</dbReference>
<comment type="similarity">
    <text evidence="2">Belongs to the ComB family.</text>
</comment>
<proteinExistence type="inferred from homology"/>
<dbReference type="SUPFAM" id="SSF142823">
    <property type="entry name" value="ComB-like"/>
    <property type="match status" value="1"/>
</dbReference>
<comment type="cofactor">
    <cofactor evidence="1">
        <name>Mg(2+)</name>
        <dbReference type="ChEBI" id="CHEBI:18420"/>
    </cofactor>
</comment>
<dbReference type="InterPro" id="IPR005238">
    <property type="entry name" value="ComB-like"/>
</dbReference>
<gene>
    <name evidence="8" type="ORF">ACFSTF_02510</name>
</gene>
<keyword evidence="9" id="KW-1185">Reference proteome</keyword>
<evidence type="ECO:0000313" key="9">
    <source>
        <dbReference type="Proteomes" id="UP001597458"/>
    </source>
</evidence>
<evidence type="ECO:0000256" key="7">
    <source>
        <dbReference type="ARBA" id="ARBA00033711"/>
    </source>
</evidence>
<evidence type="ECO:0000313" key="8">
    <source>
        <dbReference type="EMBL" id="MFD2616183.1"/>
    </source>
</evidence>
<evidence type="ECO:0000256" key="1">
    <source>
        <dbReference type="ARBA" id="ARBA00001946"/>
    </source>
</evidence>
<comment type="catalytic activity">
    <reaction evidence="7">
        <text>(2R)-O-phospho-3-sulfolactate + H2O = (2R)-3-sulfolactate + phosphate</text>
        <dbReference type="Rhea" id="RHEA:23416"/>
        <dbReference type="ChEBI" id="CHEBI:15377"/>
        <dbReference type="ChEBI" id="CHEBI:15597"/>
        <dbReference type="ChEBI" id="CHEBI:43474"/>
        <dbReference type="ChEBI" id="CHEBI:58738"/>
        <dbReference type="EC" id="3.1.3.71"/>
    </reaction>
</comment>
<dbReference type="Proteomes" id="UP001597458">
    <property type="component" value="Unassembled WGS sequence"/>
</dbReference>
<dbReference type="Pfam" id="PF04029">
    <property type="entry name" value="2-ph_phosp"/>
    <property type="match status" value="1"/>
</dbReference>
<dbReference type="Gene3D" id="3.90.1560.10">
    <property type="entry name" value="ComB-like"/>
    <property type="match status" value="1"/>
</dbReference>
<evidence type="ECO:0000256" key="2">
    <source>
        <dbReference type="ARBA" id="ARBA00009997"/>
    </source>
</evidence>
<evidence type="ECO:0000256" key="6">
    <source>
        <dbReference type="ARBA" id="ARBA00022842"/>
    </source>
</evidence>
<sequence>MNPLIFEVAFIPKEVRTDPPPMCVVIDVIRASTSMVTMLEKGCSEIILTSDEKETYEKFRVQGIEDILICSENDDGTAAEFADFSPSISSIRQASVKGKKVIFRTTNGTRAAQTLWKQGVNGIFIGCMHNAKAVMNEVVQQAAESQKNITIVCSGRERGEIPTTDDVYTAGILMKYARMAADRLELTYVLKDSAKIAEHVNLVYEDTVAAFSDSGSGETMRRIQSTLDIALCSKENVSNLIPFIEFSGEGETIIAKKLERVINP</sequence>
<name>A0ABW5PMX7_9BACI</name>
<evidence type="ECO:0000256" key="5">
    <source>
        <dbReference type="ARBA" id="ARBA00022801"/>
    </source>
</evidence>
<comment type="caution">
    <text evidence="8">The sequence shown here is derived from an EMBL/GenBank/DDBJ whole genome shotgun (WGS) entry which is preliminary data.</text>
</comment>
<accession>A0ABW5PMX7</accession>
<keyword evidence="6" id="KW-0460">Magnesium</keyword>
<dbReference type="EC" id="3.1.3.71" evidence="3"/>
<keyword evidence="5" id="KW-0378">Hydrolase</keyword>
<dbReference type="InterPro" id="IPR036702">
    <property type="entry name" value="ComB-like_sf"/>
</dbReference>
<dbReference type="PANTHER" id="PTHR37311">
    <property type="entry name" value="2-PHOSPHOSULFOLACTATE PHOSPHATASE-RELATED"/>
    <property type="match status" value="1"/>
</dbReference>
<dbReference type="RefSeq" id="WP_141189626.1">
    <property type="nucleotide sequence ID" value="NZ_JBHUMR010000007.1"/>
</dbReference>
<dbReference type="PANTHER" id="PTHR37311:SF1">
    <property type="entry name" value="2-PHOSPHOSULFOLACTATE PHOSPHATASE-RELATED"/>
    <property type="match status" value="1"/>
</dbReference>
<protein>
    <recommendedName>
        <fullName evidence="4">Probable 2-phosphosulfolactate phosphatase</fullName>
        <ecNumber evidence="3">3.1.3.71</ecNumber>
    </recommendedName>
</protein>